<dbReference type="PANTHER" id="PTHR46082:SF6">
    <property type="entry name" value="AAA+ ATPASE DOMAIN-CONTAINING PROTEIN-RELATED"/>
    <property type="match status" value="1"/>
</dbReference>
<dbReference type="RefSeq" id="WP_345143903.1">
    <property type="nucleotide sequence ID" value="NZ_BAABAT010000082.1"/>
</dbReference>
<comment type="caution">
    <text evidence="2">The sequence shown here is derived from an EMBL/GenBank/DDBJ whole genome shotgun (WGS) entry which is preliminary data.</text>
</comment>
<dbReference type="SUPFAM" id="SSF48452">
    <property type="entry name" value="TPR-like"/>
    <property type="match status" value="2"/>
</dbReference>
<reference evidence="3" key="1">
    <citation type="journal article" date="2019" name="Int. J. Syst. Evol. Microbiol.">
        <title>The Global Catalogue of Microorganisms (GCM) 10K type strain sequencing project: providing services to taxonomists for standard genome sequencing and annotation.</title>
        <authorList>
            <consortium name="The Broad Institute Genomics Platform"/>
            <consortium name="The Broad Institute Genome Sequencing Center for Infectious Disease"/>
            <person name="Wu L."/>
            <person name="Ma J."/>
        </authorList>
    </citation>
    <scope>NUCLEOTIDE SEQUENCE [LARGE SCALE GENOMIC DNA]</scope>
    <source>
        <strain evidence="3">JCM 17441</strain>
    </source>
</reference>
<evidence type="ECO:0000313" key="3">
    <source>
        <dbReference type="Proteomes" id="UP001500620"/>
    </source>
</evidence>
<dbReference type="Gene3D" id="1.25.40.10">
    <property type="entry name" value="Tetratricopeptide repeat domain"/>
    <property type="match status" value="2"/>
</dbReference>
<dbReference type="Proteomes" id="UP001500620">
    <property type="component" value="Unassembled WGS sequence"/>
</dbReference>
<feature type="region of interest" description="Disordered" evidence="1">
    <location>
        <begin position="749"/>
        <end position="784"/>
    </location>
</feature>
<dbReference type="InterPro" id="IPR011990">
    <property type="entry name" value="TPR-like_helical_dom_sf"/>
</dbReference>
<protein>
    <submittedName>
        <fullName evidence="2">FxSxx-COOH system tetratricopeptide repeat protein</fullName>
    </submittedName>
</protein>
<evidence type="ECO:0000313" key="2">
    <source>
        <dbReference type="EMBL" id="GAA4263836.1"/>
    </source>
</evidence>
<dbReference type="InterPro" id="IPR053137">
    <property type="entry name" value="NLR-like"/>
</dbReference>
<dbReference type="Pfam" id="PF13424">
    <property type="entry name" value="TPR_12"/>
    <property type="match status" value="2"/>
</dbReference>
<dbReference type="NCBIfam" id="NF040586">
    <property type="entry name" value="FxSxx_TPR"/>
    <property type="match status" value="1"/>
</dbReference>
<evidence type="ECO:0000256" key="1">
    <source>
        <dbReference type="SAM" id="MobiDB-lite"/>
    </source>
</evidence>
<name>A0ABP8DV05_9ACTN</name>
<sequence length="784" mass="84250">MSVAQRWGFAVLATILGSALTWTAVAAWPGHLDTQSAASVVGVVAALILGPAGWWAQQGAADRALLASPAGPVPVQSRGPVDAGQQLVVGDLPGQAVGWQDRVELLDQLTLMAGHSRTAVVCAVAGQRGIGKTQLAAAYARARVAEGWPVVAWVVADTSANLVTGLDKLAAAAGVRQPDTDPTDAARAALAWLRTQPGPCLLVYDNALDPDLIRTWTPPVGAVHIVVTTTRYDFVNLGESLDVTLFTPTEAVTYLRTRTGLADDTAAAQLAEELGRLPLALAQAGAVIGPRRRYRTYRAYLDRLATTSVADLLPPASGGDYPHSAAQAILLAVDDLAAADPGGHARRLLDHLAVLAPAGADPVLLRHLAAPPRPTGRRRWWHALRRPANVAPDVDSLTAILAQRSLILPSVEAGRVVVHRLVQRVLRERLQYTRHLDPVLRSAADALSAAAAEHGNRWATRSLIADYTDDTRTLAGSPADTTTRRRLLILQQDMLNWLGEVHNYSTVITLGAPLVADLEQALGPDHPNTMWSRGSLAAAYRAVRRLDEAIALGERTVADRERVLGPDHPDTLWSRSNLAAAYRDGGRPDEAIALDERTVADRERVLGPDHPDTLWSRNNLAVAYRVGGRLDEAIALHERTVADRERVLGPDHPNTLWSRNNLAAGYRAVGRLDEATALDERTVADLERVLGPDHPDTLWSRNNLAADYRAVGRLDEAIALHERTVADRERVLGPDHPHTLWSRNNLANARSQRLEEQSAAAGVEQRSTATSSNEPGATGPVSPV</sequence>
<keyword evidence="3" id="KW-1185">Reference proteome</keyword>
<proteinExistence type="predicted"/>
<dbReference type="Pfam" id="PF13374">
    <property type="entry name" value="TPR_10"/>
    <property type="match status" value="1"/>
</dbReference>
<dbReference type="PANTHER" id="PTHR46082">
    <property type="entry name" value="ATP/GTP-BINDING PROTEIN-RELATED"/>
    <property type="match status" value="1"/>
</dbReference>
<organism evidence="2 3">
    <name type="scientific">Dactylosporangium darangshiense</name>
    <dbReference type="NCBI Taxonomy" id="579108"/>
    <lineage>
        <taxon>Bacteria</taxon>
        <taxon>Bacillati</taxon>
        <taxon>Actinomycetota</taxon>
        <taxon>Actinomycetes</taxon>
        <taxon>Micromonosporales</taxon>
        <taxon>Micromonosporaceae</taxon>
        <taxon>Dactylosporangium</taxon>
    </lineage>
</organism>
<accession>A0ABP8DV05</accession>
<dbReference type="Gene3D" id="3.40.50.300">
    <property type="entry name" value="P-loop containing nucleotide triphosphate hydrolases"/>
    <property type="match status" value="1"/>
</dbReference>
<dbReference type="PRINTS" id="PR00381">
    <property type="entry name" value="KINESINLIGHT"/>
</dbReference>
<dbReference type="EMBL" id="BAABAT010000082">
    <property type="protein sequence ID" value="GAA4263836.1"/>
    <property type="molecule type" value="Genomic_DNA"/>
</dbReference>
<dbReference type="SUPFAM" id="SSF52540">
    <property type="entry name" value="P-loop containing nucleoside triphosphate hydrolases"/>
    <property type="match status" value="1"/>
</dbReference>
<feature type="compositionally biased region" description="Polar residues" evidence="1">
    <location>
        <begin position="765"/>
        <end position="775"/>
    </location>
</feature>
<dbReference type="InterPro" id="IPR027417">
    <property type="entry name" value="P-loop_NTPase"/>
</dbReference>
<gene>
    <name evidence="2" type="primary">fxsT_2</name>
    <name evidence="2" type="ORF">GCM10022255_111990</name>
</gene>